<keyword evidence="1" id="KW-1134">Transmembrane beta strand</keyword>
<dbReference type="InterPro" id="IPR039426">
    <property type="entry name" value="TonB-dep_rcpt-like"/>
</dbReference>
<evidence type="ECO:0000256" key="1">
    <source>
        <dbReference type="PROSITE-ProRule" id="PRU01360"/>
    </source>
</evidence>
<dbReference type="InterPro" id="IPR012910">
    <property type="entry name" value="Plug_dom"/>
</dbReference>
<dbReference type="PROSITE" id="PS52016">
    <property type="entry name" value="TONB_DEPENDENT_REC_3"/>
    <property type="match status" value="1"/>
</dbReference>
<dbReference type="SUPFAM" id="SSF56935">
    <property type="entry name" value="Porins"/>
    <property type="match status" value="1"/>
</dbReference>
<name>A0ABV8NL87_9SPHI</name>
<comment type="similarity">
    <text evidence="1">Belongs to the TonB-dependent receptor family.</text>
</comment>
<dbReference type="SUPFAM" id="SSF49464">
    <property type="entry name" value="Carboxypeptidase regulatory domain-like"/>
    <property type="match status" value="1"/>
</dbReference>
<protein>
    <submittedName>
        <fullName evidence="3">SusC/RagA family TonB-linked outer membrane protein</fullName>
    </submittedName>
</protein>
<dbReference type="NCBIfam" id="TIGR04056">
    <property type="entry name" value="OMP_RagA_SusC"/>
    <property type="match status" value="1"/>
</dbReference>
<keyword evidence="1" id="KW-0813">Transport</keyword>
<keyword evidence="1" id="KW-0812">Transmembrane</keyword>
<dbReference type="Gene3D" id="2.170.130.10">
    <property type="entry name" value="TonB-dependent receptor, plug domain"/>
    <property type="match status" value="1"/>
</dbReference>
<dbReference type="InterPro" id="IPR037066">
    <property type="entry name" value="Plug_dom_sf"/>
</dbReference>
<dbReference type="Gene3D" id="2.60.40.1120">
    <property type="entry name" value="Carboxypeptidase-like, regulatory domain"/>
    <property type="match status" value="1"/>
</dbReference>
<dbReference type="InterPro" id="IPR023997">
    <property type="entry name" value="TonB-dep_OMP_SusC/RagA_CS"/>
</dbReference>
<gene>
    <name evidence="3" type="ORF">ACFOUY_07985</name>
</gene>
<dbReference type="InterPro" id="IPR023996">
    <property type="entry name" value="TonB-dep_OMP_SusC/RagA"/>
</dbReference>
<proteinExistence type="inferred from homology"/>
<keyword evidence="4" id="KW-1185">Reference proteome</keyword>
<dbReference type="Pfam" id="PF07715">
    <property type="entry name" value="Plug"/>
    <property type="match status" value="1"/>
</dbReference>
<accession>A0ABV8NL87</accession>
<organism evidence="3 4">
    <name type="scientific">Pedobacter jamesrossensis</name>
    <dbReference type="NCBI Taxonomy" id="1908238"/>
    <lineage>
        <taxon>Bacteria</taxon>
        <taxon>Pseudomonadati</taxon>
        <taxon>Bacteroidota</taxon>
        <taxon>Sphingobacteriia</taxon>
        <taxon>Sphingobacteriales</taxon>
        <taxon>Sphingobacteriaceae</taxon>
        <taxon>Pedobacter</taxon>
    </lineage>
</organism>
<comment type="caution">
    <text evidence="3">The sequence shown here is derived from an EMBL/GenBank/DDBJ whole genome shotgun (WGS) entry which is preliminary data.</text>
</comment>
<sequence>MRNTLLTLLFISVSTFVHGQYIVKGRITGANMSLAGASVKSTDNKIKVTSDSAGRFEFRTSEKEITILISHIGFNTEKLAVKLPQDLSLTINLNASERQLEDVSVSTGYQLVPKERSTGAFDFIKKETFNQQVSTDVLSRLEAIANGVSFNRTTQSASGLIIRGLSTFSGPKQPLIVVDNFPYEGDLNNLNPNDVENISILKDAAASSIWGTRAGNGVIVITTKKGKLNTALKTEFNTNLTIVGEPDLSYIPQLSSSVYIDIERMLFANKYRFSDTSSTRRLPFSPAYELMFKQLNGKISKTELERQLSALAAVDLRDEYQKAMYRKAVNQQYALALSGGTAKASWYFSSGYDRNISNLHAVYDRVNLNFQNSYAPEKFIKLNTAIRYTQSKSTGGRPSYGSIRMTNQELPPYTRFMDDNGNALSIARTYRQNYIDTVGKGKLLNWNYYMDDYRNNSAVNKISDLVLNLGADLSLAKWLTGELKYQYEKQDANSDFLNSADSYLARNLINQYSQINQAAGTVKYIVPKGGILDQSANLLIAQSFRAQLNFNKAWGKHEAAALAGVELRDQSLNGTTNRTFGYDPELITYQNTDLTISYPSIVNGARSFIPDMSGFTGTTNRFVSAFFNGAYTYDGKYVISGSARRDASNLFGVNANDKWNLLWSLGGAWNISRESFYDVQWLSYLKLRATYGFSGNVDLNRSAVTTVQFLNTSPYTLTPIGRFSQFANPELRWEKVRMTNVAIDFATTGNRISGSIDFFWKHSSDLFGPSQMDYTTGTSTTITRNIASLNGKGFDLALNSVNLSGPVKWTSNINFSVYRDKVGAYYKNAVNGSDFLTGASPSVTAVSGKPLYAMYSYRWEGLDPQNGDPVGFINGHKSKNYNAIIGDSTKVTDLIYSGSALPTVYGSIGNSVSYKNFSVTLRVLFNLGYYYRRGAVNYSTLFSSNLGGHPELENRWKKPGDEISTNVPSMIYPTSSSRDSFYAGSEATVEKGDHVRLQYINLSYDFTRNTLRKLPFQNLRIYANISNLGILWAANKEGIDPEYRLNAVPPPKTFAFGINLTL</sequence>
<keyword evidence="1" id="KW-0998">Cell outer membrane</keyword>
<evidence type="ECO:0000313" key="4">
    <source>
        <dbReference type="Proteomes" id="UP001595792"/>
    </source>
</evidence>
<keyword evidence="1" id="KW-0472">Membrane</keyword>
<dbReference type="Proteomes" id="UP001595792">
    <property type="component" value="Unassembled WGS sequence"/>
</dbReference>
<dbReference type="InterPro" id="IPR008969">
    <property type="entry name" value="CarboxyPept-like_regulatory"/>
</dbReference>
<comment type="subcellular location">
    <subcellularLocation>
        <location evidence="1">Cell outer membrane</location>
        <topology evidence="1">Multi-pass membrane protein</topology>
    </subcellularLocation>
</comment>
<dbReference type="NCBIfam" id="TIGR04057">
    <property type="entry name" value="SusC_RagA_signa"/>
    <property type="match status" value="1"/>
</dbReference>
<feature type="domain" description="TonB-dependent receptor plug" evidence="2">
    <location>
        <begin position="114"/>
        <end position="218"/>
    </location>
</feature>
<dbReference type="RefSeq" id="WP_378959969.1">
    <property type="nucleotide sequence ID" value="NZ_JBHRXC010000016.1"/>
</dbReference>
<dbReference type="Pfam" id="PF13715">
    <property type="entry name" value="CarbopepD_reg_2"/>
    <property type="match status" value="1"/>
</dbReference>
<evidence type="ECO:0000313" key="3">
    <source>
        <dbReference type="EMBL" id="MFC4196633.1"/>
    </source>
</evidence>
<evidence type="ECO:0000259" key="2">
    <source>
        <dbReference type="Pfam" id="PF07715"/>
    </source>
</evidence>
<reference evidence="4" key="1">
    <citation type="journal article" date="2019" name="Int. J. Syst. Evol. Microbiol.">
        <title>The Global Catalogue of Microorganisms (GCM) 10K type strain sequencing project: providing services to taxonomists for standard genome sequencing and annotation.</title>
        <authorList>
            <consortium name="The Broad Institute Genomics Platform"/>
            <consortium name="The Broad Institute Genome Sequencing Center for Infectious Disease"/>
            <person name="Wu L."/>
            <person name="Ma J."/>
        </authorList>
    </citation>
    <scope>NUCLEOTIDE SEQUENCE [LARGE SCALE GENOMIC DNA]</scope>
    <source>
        <strain evidence="4">CCM 8689</strain>
    </source>
</reference>
<dbReference type="EMBL" id="JBHSBY010000036">
    <property type="protein sequence ID" value="MFC4196633.1"/>
    <property type="molecule type" value="Genomic_DNA"/>
</dbReference>